<accession>A0A916TAJ7</accession>
<feature type="transmembrane region" description="Helical" evidence="6">
    <location>
        <begin position="327"/>
        <end position="345"/>
    </location>
</feature>
<evidence type="ECO:0000313" key="7">
    <source>
        <dbReference type="EMBL" id="GGB38020.1"/>
    </source>
</evidence>
<gene>
    <name evidence="7" type="primary">mntH</name>
    <name evidence="7" type="ORF">GCM10011489_27260</name>
</gene>
<name>A0A916TAJ7_9ACTN</name>
<dbReference type="AlphaFoldDB" id="A0A916TAJ7"/>
<dbReference type="PANTHER" id="PTHR11706:SF33">
    <property type="entry name" value="NATURAL RESISTANCE-ASSOCIATED MACROPHAGE PROTEIN 2"/>
    <property type="match status" value="1"/>
</dbReference>
<dbReference type="GO" id="GO:0034755">
    <property type="term" value="P:iron ion transmembrane transport"/>
    <property type="evidence" value="ECO:0007669"/>
    <property type="project" value="TreeGrafter"/>
</dbReference>
<feature type="transmembrane region" description="Helical" evidence="6">
    <location>
        <begin position="123"/>
        <end position="143"/>
    </location>
</feature>
<keyword evidence="5 6" id="KW-0472">Membrane</keyword>
<keyword evidence="4 6" id="KW-1133">Transmembrane helix</keyword>
<evidence type="ECO:0000313" key="8">
    <source>
        <dbReference type="Proteomes" id="UP000621454"/>
    </source>
</evidence>
<keyword evidence="8" id="KW-1185">Reference proteome</keyword>
<feature type="transmembrane region" description="Helical" evidence="6">
    <location>
        <begin position="96"/>
        <end position="117"/>
    </location>
</feature>
<dbReference type="RefSeq" id="WP_188587126.1">
    <property type="nucleotide sequence ID" value="NZ_BMGC01000020.1"/>
</dbReference>
<dbReference type="InterPro" id="IPR001046">
    <property type="entry name" value="NRAMP_fam"/>
</dbReference>
<dbReference type="GO" id="GO:0005384">
    <property type="term" value="F:manganese ion transmembrane transporter activity"/>
    <property type="evidence" value="ECO:0007669"/>
    <property type="project" value="TreeGrafter"/>
</dbReference>
<keyword evidence="2" id="KW-0813">Transport</keyword>
<keyword evidence="3 6" id="KW-0812">Transmembrane</keyword>
<feature type="transmembrane region" description="Helical" evidence="6">
    <location>
        <begin position="44"/>
        <end position="65"/>
    </location>
</feature>
<dbReference type="NCBIfam" id="NF001923">
    <property type="entry name" value="PRK00701.1"/>
    <property type="match status" value="1"/>
</dbReference>
<feature type="transmembrane region" description="Helical" evidence="6">
    <location>
        <begin position="241"/>
        <end position="262"/>
    </location>
</feature>
<feature type="transmembrane region" description="Helical" evidence="6">
    <location>
        <begin position="14"/>
        <end position="32"/>
    </location>
</feature>
<feature type="transmembrane region" description="Helical" evidence="6">
    <location>
        <begin position="390"/>
        <end position="411"/>
    </location>
</feature>
<evidence type="ECO:0000256" key="6">
    <source>
        <dbReference type="SAM" id="Phobius"/>
    </source>
</evidence>
<sequence>MVRRVQGPVLRRSVLARSALLGPAFVAAIAYVDPGNVAANVTAGARYGFLLVWVLVVAGVIAMLVQYQSAKLGVVTGRSVPELVGERLGRGARIGYWLQAEVVAAATDLAEVIGGAIALNLLFGLPLVVGGVIIAVVSLIILAIASRRGQRSFELVVGGFLVVIVVGFLAGLVVNAPSPSDVAGGLIPRLHGRESVLLAAGMFGATVMPHVVYLHSTLVIDRHGSGHSAPVVRKLLGATRVDVLVALGIAGLVNIALLVLAAQNLRHVPGTDTIDGAYHAVRHSLGPLIAVFFAAGLLASSLASTAVGSYAGAAIMQGMLHIRVPMIIRRLVVVIPALIVLGVGVEPTWALVVSQVVLSFGIPFAIIALARLTSDRTLMGEFTDRPLLRWASVVSTIVIVVLNVALIVLAFTG</sequence>
<comment type="caution">
    <text evidence="7">The sequence shown here is derived from an EMBL/GenBank/DDBJ whole genome shotgun (WGS) entry which is preliminary data.</text>
</comment>
<feature type="transmembrane region" description="Helical" evidence="6">
    <location>
        <begin position="155"/>
        <end position="176"/>
    </location>
</feature>
<evidence type="ECO:0000256" key="1">
    <source>
        <dbReference type="ARBA" id="ARBA00004141"/>
    </source>
</evidence>
<dbReference type="Proteomes" id="UP000621454">
    <property type="component" value="Unassembled WGS sequence"/>
</dbReference>
<feature type="transmembrane region" description="Helical" evidence="6">
    <location>
        <begin position="288"/>
        <end position="315"/>
    </location>
</feature>
<feature type="transmembrane region" description="Helical" evidence="6">
    <location>
        <begin position="351"/>
        <end position="370"/>
    </location>
</feature>
<organism evidence="7 8">
    <name type="scientific">Gordonia jinhuaensis</name>
    <dbReference type="NCBI Taxonomy" id="1517702"/>
    <lineage>
        <taxon>Bacteria</taxon>
        <taxon>Bacillati</taxon>
        <taxon>Actinomycetota</taxon>
        <taxon>Actinomycetes</taxon>
        <taxon>Mycobacteriales</taxon>
        <taxon>Gordoniaceae</taxon>
        <taxon>Gordonia</taxon>
    </lineage>
</organism>
<protein>
    <submittedName>
        <fullName evidence="7">Divalent metal cation transporter MntH</fullName>
    </submittedName>
</protein>
<evidence type="ECO:0000256" key="4">
    <source>
        <dbReference type="ARBA" id="ARBA00022989"/>
    </source>
</evidence>
<comment type="subcellular location">
    <subcellularLocation>
        <location evidence="1">Membrane</location>
        <topology evidence="1">Multi-pass membrane protein</topology>
    </subcellularLocation>
</comment>
<evidence type="ECO:0000256" key="5">
    <source>
        <dbReference type="ARBA" id="ARBA00023136"/>
    </source>
</evidence>
<dbReference type="GO" id="GO:0015086">
    <property type="term" value="F:cadmium ion transmembrane transporter activity"/>
    <property type="evidence" value="ECO:0007669"/>
    <property type="project" value="TreeGrafter"/>
</dbReference>
<dbReference type="GO" id="GO:0005886">
    <property type="term" value="C:plasma membrane"/>
    <property type="evidence" value="ECO:0007669"/>
    <property type="project" value="TreeGrafter"/>
</dbReference>
<reference evidence="7" key="2">
    <citation type="submission" date="2020-09" db="EMBL/GenBank/DDBJ databases">
        <authorList>
            <person name="Sun Q."/>
            <person name="Zhou Y."/>
        </authorList>
    </citation>
    <scope>NUCLEOTIDE SEQUENCE</scope>
    <source>
        <strain evidence="7">CGMCC 1.12827</strain>
    </source>
</reference>
<dbReference type="PANTHER" id="PTHR11706">
    <property type="entry name" value="SOLUTE CARRIER PROTEIN FAMILY 11 MEMBER"/>
    <property type="match status" value="1"/>
</dbReference>
<dbReference type="PRINTS" id="PR00447">
    <property type="entry name" value="NATRESASSCMP"/>
</dbReference>
<evidence type="ECO:0000256" key="2">
    <source>
        <dbReference type="ARBA" id="ARBA00022448"/>
    </source>
</evidence>
<reference evidence="7" key="1">
    <citation type="journal article" date="2014" name="Int. J. Syst. Evol. Microbiol.">
        <title>Complete genome sequence of Corynebacterium casei LMG S-19264T (=DSM 44701T), isolated from a smear-ripened cheese.</title>
        <authorList>
            <consortium name="US DOE Joint Genome Institute (JGI-PGF)"/>
            <person name="Walter F."/>
            <person name="Albersmeier A."/>
            <person name="Kalinowski J."/>
            <person name="Ruckert C."/>
        </authorList>
    </citation>
    <scope>NUCLEOTIDE SEQUENCE</scope>
    <source>
        <strain evidence="7">CGMCC 1.12827</strain>
    </source>
</reference>
<evidence type="ECO:0000256" key="3">
    <source>
        <dbReference type="ARBA" id="ARBA00022692"/>
    </source>
</evidence>
<feature type="transmembrane region" description="Helical" evidence="6">
    <location>
        <begin position="196"/>
        <end position="220"/>
    </location>
</feature>
<dbReference type="NCBIfam" id="NF037982">
    <property type="entry name" value="Nramp_1"/>
    <property type="match status" value="1"/>
</dbReference>
<dbReference type="Pfam" id="PF01566">
    <property type="entry name" value="Nramp"/>
    <property type="match status" value="1"/>
</dbReference>
<dbReference type="EMBL" id="BMGC01000020">
    <property type="protein sequence ID" value="GGB38020.1"/>
    <property type="molecule type" value="Genomic_DNA"/>
</dbReference>
<proteinExistence type="predicted"/>